<feature type="compositionally biased region" description="Polar residues" evidence="5">
    <location>
        <begin position="486"/>
        <end position="498"/>
    </location>
</feature>
<feature type="compositionally biased region" description="Polar residues" evidence="5">
    <location>
        <begin position="194"/>
        <end position="212"/>
    </location>
</feature>
<gene>
    <name evidence="6" type="primary">bimA</name>
    <name evidence="6" type="ORF">LCER1_G009116</name>
</gene>
<dbReference type="OrthoDB" id="329563at2759"/>
<evidence type="ECO:0000256" key="5">
    <source>
        <dbReference type="SAM" id="MobiDB-lite"/>
    </source>
</evidence>
<accession>A0A7D8YRQ7</accession>
<name>A0A7D8YRQ7_9HELO</name>
<dbReference type="Proteomes" id="UP000481288">
    <property type="component" value="Unassembled WGS sequence"/>
</dbReference>
<dbReference type="PANTHER" id="PTHR12558:SF13">
    <property type="entry name" value="CELL DIVISION CYCLE PROTEIN 27 HOMOLOG"/>
    <property type="match status" value="1"/>
</dbReference>
<reference evidence="6 7" key="1">
    <citation type="submission" date="2018-05" db="EMBL/GenBank/DDBJ databases">
        <title>Whole genome sequencing for identification of molecular markers to develop diagnostic detection tools for the regulated plant pathogen Lachnellula willkommii.</title>
        <authorList>
            <person name="Giroux E."/>
            <person name="Bilodeau G."/>
        </authorList>
    </citation>
    <scope>NUCLEOTIDE SEQUENCE [LARGE SCALE GENOMIC DNA]</scope>
    <source>
        <strain evidence="6 7">CBS 625.97</strain>
    </source>
</reference>
<evidence type="ECO:0000256" key="3">
    <source>
        <dbReference type="ARBA" id="ARBA00038210"/>
    </source>
</evidence>
<feature type="compositionally biased region" description="Polar residues" evidence="5">
    <location>
        <begin position="360"/>
        <end position="371"/>
    </location>
</feature>
<comment type="caution">
    <text evidence="6">The sequence shown here is derived from an EMBL/GenBank/DDBJ whole genome shotgun (WGS) entry which is preliminary data.</text>
</comment>
<dbReference type="InterPro" id="IPR019734">
    <property type="entry name" value="TPR_rpt"/>
</dbReference>
<dbReference type="EMBL" id="QGMG01002030">
    <property type="protein sequence ID" value="TVY40913.1"/>
    <property type="molecule type" value="Genomic_DNA"/>
</dbReference>
<organism evidence="6 7">
    <name type="scientific">Lachnellula cervina</name>
    <dbReference type="NCBI Taxonomy" id="1316786"/>
    <lineage>
        <taxon>Eukaryota</taxon>
        <taxon>Fungi</taxon>
        <taxon>Dikarya</taxon>
        <taxon>Ascomycota</taxon>
        <taxon>Pezizomycotina</taxon>
        <taxon>Leotiomycetes</taxon>
        <taxon>Helotiales</taxon>
        <taxon>Lachnaceae</taxon>
        <taxon>Lachnellula</taxon>
    </lineage>
</organism>
<feature type="repeat" description="TPR" evidence="4">
    <location>
        <begin position="612"/>
        <end position="645"/>
    </location>
</feature>
<evidence type="ECO:0000313" key="7">
    <source>
        <dbReference type="Proteomes" id="UP000481288"/>
    </source>
</evidence>
<dbReference type="Pfam" id="PF13432">
    <property type="entry name" value="TPR_16"/>
    <property type="match status" value="1"/>
</dbReference>
<dbReference type="SMART" id="SM00028">
    <property type="entry name" value="TPR"/>
    <property type="match status" value="7"/>
</dbReference>
<dbReference type="Pfam" id="PF07719">
    <property type="entry name" value="TPR_2"/>
    <property type="match status" value="1"/>
</dbReference>
<comment type="similarity">
    <text evidence="3">Belongs to the APC3/CDC27 family.</text>
</comment>
<dbReference type="GO" id="GO:0007091">
    <property type="term" value="P:metaphase/anaphase transition of mitotic cell cycle"/>
    <property type="evidence" value="ECO:0007669"/>
    <property type="project" value="TreeGrafter"/>
</dbReference>
<feature type="repeat" description="TPR" evidence="4">
    <location>
        <begin position="714"/>
        <end position="747"/>
    </location>
</feature>
<evidence type="ECO:0000313" key="6">
    <source>
        <dbReference type="EMBL" id="TVY40913.1"/>
    </source>
</evidence>
<feature type="region of interest" description="Disordered" evidence="5">
    <location>
        <begin position="334"/>
        <end position="498"/>
    </location>
</feature>
<dbReference type="Pfam" id="PF12895">
    <property type="entry name" value="ANAPC3"/>
    <property type="match status" value="1"/>
</dbReference>
<evidence type="ECO:0000256" key="1">
    <source>
        <dbReference type="ARBA" id="ARBA00022737"/>
    </source>
</evidence>
<feature type="compositionally biased region" description="Polar residues" evidence="5">
    <location>
        <begin position="446"/>
        <end position="459"/>
    </location>
</feature>
<proteinExistence type="inferred from homology"/>
<dbReference type="Pfam" id="PF14559">
    <property type="entry name" value="TPR_19"/>
    <property type="match status" value="1"/>
</dbReference>
<dbReference type="PANTHER" id="PTHR12558">
    <property type="entry name" value="CELL DIVISION CYCLE 16,23,27"/>
    <property type="match status" value="1"/>
</dbReference>
<evidence type="ECO:0000256" key="4">
    <source>
        <dbReference type="PROSITE-ProRule" id="PRU00339"/>
    </source>
</evidence>
<dbReference type="SUPFAM" id="SSF48452">
    <property type="entry name" value="TPR-like"/>
    <property type="match status" value="2"/>
</dbReference>
<feature type="compositionally biased region" description="Basic and acidic residues" evidence="5">
    <location>
        <begin position="462"/>
        <end position="476"/>
    </location>
</feature>
<evidence type="ECO:0000256" key="2">
    <source>
        <dbReference type="ARBA" id="ARBA00022803"/>
    </source>
</evidence>
<protein>
    <submittedName>
        <fullName evidence="6">Protein bimA</fullName>
    </submittedName>
</protein>
<keyword evidence="7" id="KW-1185">Reference proteome</keyword>
<feature type="repeat" description="TPR" evidence="4">
    <location>
        <begin position="680"/>
        <end position="713"/>
    </location>
</feature>
<feature type="region of interest" description="Disordered" evidence="5">
    <location>
        <begin position="194"/>
        <end position="222"/>
    </location>
</feature>
<dbReference type="GO" id="GO:0031145">
    <property type="term" value="P:anaphase-promoting complex-dependent catabolic process"/>
    <property type="evidence" value="ECO:0007669"/>
    <property type="project" value="TreeGrafter"/>
</dbReference>
<dbReference type="InterPro" id="IPR013105">
    <property type="entry name" value="TPR_2"/>
</dbReference>
<dbReference type="GO" id="GO:0005680">
    <property type="term" value="C:anaphase-promoting complex"/>
    <property type="evidence" value="ECO:0007669"/>
    <property type="project" value="UniProtKB-ARBA"/>
</dbReference>
<dbReference type="Gene3D" id="1.25.40.10">
    <property type="entry name" value="Tetratricopeptide repeat domain"/>
    <property type="match status" value="4"/>
</dbReference>
<dbReference type="InterPro" id="IPR011990">
    <property type="entry name" value="TPR-like_helical_dom_sf"/>
</dbReference>
<keyword evidence="1" id="KW-0677">Repeat</keyword>
<keyword evidence="2 4" id="KW-0802">TPR repeat</keyword>
<dbReference type="GO" id="GO:0016567">
    <property type="term" value="P:protein ubiquitination"/>
    <property type="evidence" value="ECO:0007669"/>
    <property type="project" value="TreeGrafter"/>
</dbReference>
<dbReference type="GO" id="GO:0005737">
    <property type="term" value="C:cytoplasm"/>
    <property type="evidence" value="ECO:0007669"/>
    <property type="project" value="TreeGrafter"/>
</dbReference>
<dbReference type="AlphaFoldDB" id="A0A7D8YRQ7"/>
<dbReference type="PROSITE" id="PS50005">
    <property type="entry name" value="TPR"/>
    <property type="match status" value="5"/>
</dbReference>
<feature type="repeat" description="TPR" evidence="4">
    <location>
        <begin position="782"/>
        <end position="815"/>
    </location>
</feature>
<feature type="repeat" description="TPR" evidence="4">
    <location>
        <begin position="127"/>
        <end position="160"/>
    </location>
</feature>
<dbReference type="GO" id="GO:0051301">
    <property type="term" value="P:cell division"/>
    <property type="evidence" value="ECO:0007669"/>
    <property type="project" value="TreeGrafter"/>
</dbReference>
<feature type="compositionally biased region" description="Low complexity" evidence="5">
    <location>
        <begin position="412"/>
        <end position="421"/>
    </location>
</feature>
<sequence length="839" mass="93074">MPLAPDGVKAQLRQLIYYHIDNNLLTNALFFAERLLAYSHREAESAYLVALCHLRLGDEASAYEYSKSQGHRGTHLGCAYVFAQACLALDRHKDGIVALEKSRGQWGGKNSFGKHTQTTRQPYPDAAAITCLLGKLYFAYENKQKAISCFEEALKLNPFMWDAFTTLCDMGTHVRVPNIFKMSPEMEAVLRVNTQEQAESQSQTKDSTLSNGQDHDRSRTGARPVAVAVASDNGDPFNNVPSKGFGGGLFGTLGMSQKLNESNPSLTNLPAAGGGGIGPEAMETPTGPSASIDITVVPNRRDHAVVSAYSTEPPQAPARKTRTIPGLGMDFSMDAPPKMNSRGIASKRTQKPTDPAEESAATQFLRHTNLSAAGGERKRTVSGQVVPRQVSEDPGAPQRRSVRLFNQIRPTSSKSSSNSSNVPTVGAAPGRELKKARPPISRIMRPNSSTSTVGRQVSGNRKPVEEPMDIDHKETAPRSWAHPVTSIPTSRSSDSNPVKNEESVKMLLDLFKAIGSGYFALSQYKCQEALHIYKTLPKTQQDTPWVMAQIGRAYYEQAAYTDAEECYKKIRIMAPTRFQDMEIYSTILWHLKRETDLAFLAHELVDSSWQSPQAWCALGNSWSLARDHEQALRCFKRATQLEPKFAYAFTLQGHEHVANEEYDKALVSYRHGMAADKRHYNAWYGVGRVYEKLGNYEKASLHFSSASVINPTNAVLICCIGTVLEKQKQPHKALEYFTRATEVAPQSKLTRFKKARALMSLGRLHEALKELMYLKDIAPDEAMVHFLLGRLYKSLREKGAAVRHFTIALNLDPKASQHIKEAIESLEDEDDDDETSMMA</sequence>